<accession>A0ABU6QS78</accession>
<protein>
    <submittedName>
        <fullName evidence="2">Uncharacterized protein</fullName>
    </submittedName>
</protein>
<feature type="region of interest" description="Disordered" evidence="1">
    <location>
        <begin position="39"/>
        <end position="149"/>
    </location>
</feature>
<gene>
    <name evidence="2" type="ORF">PIB30_080162</name>
</gene>
<name>A0ABU6QS78_9FABA</name>
<evidence type="ECO:0000313" key="3">
    <source>
        <dbReference type="Proteomes" id="UP001341840"/>
    </source>
</evidence>
<proteinExistence type="predicted"/>
<dbReference type="PANTHER" id="PTHR34570:SF20">
    <property type="entry name" value="MYB-CC TYPE TRANSCRIPTION FACTOR LHEQLE-CONTAINING DOMAIN-CONTAINING PROTEIN"/>
    <property type="match status" value="1"/>
</dbReference>
<keyword evidence="3" id="KW-1185">Reference proteome</keyword>
<dbReference type="Proteomes" id="UP001341840">
    <property type="component" value="Unassembled WGS sequence"/>
</dbReference>
<sequence>MGRQDNDPTIVNSSIALLQERFRQLEKVKEKREGKELLKLLSSSSETHDPRGAFSSAQNQQASSQRNNSTLQPRLMVPSHSRPGFHDDSLSLGLNLNSKQGYYDHNYTMKSSSPSSSSSSSYSLWSSPQGASSSSRNFDSSDVDTSLHL</sequence>
<organism evidence="2 3">
    <name type="scientific">Stylosanthes scabra</name>
    <dbReference type="NCBI Taxonomy" id="79078"/>
    <lineage>
        <taxon>Eukaryota</taxon>
        <taxon>Viridiplantae</taxon>
        <taxon>Streptophyta</taxon>
        <taxon>Embryophyta</taxon>
        <taxon>Tracheophyta</taxon>
        <taxon>Spermatophyta</taxon>
        <taxon>Magnoliopsida</taxon>
        <taxon>eudicotyledons</taxon>
        <taxon>Gunneridae</taxon>
        <taxon>Pentapetalae</taxon>
        <taxon>rosids</taxon>
        <taxon>fabids</taxon>
        <taxon>Fabales</taxon>
        <taxon>Fabaceae</taxon>
        <taxon>Papilionoideae</taxon>
        <taxon>50 kb inversion clade</taxon>
        <taxon>dalbergioids sensu lato</taxon>
        <taxon>Dalbergieae</taxon>
        <taxon>Pterocarpus clade</taxon>
        <taxon>Stylosanthes</taxon>
    </lineage>
</organism>
<dbReference type="EMBL" id="JASCZI010001159">
    <property type="protein sequence ID" value="MED6114433.1"/>
    <property type="molecule type" value="Genomic_DNA"/>
</dbReference>
<evidence type="ECO:0000256" key="1">
    <source>
        <dbReference type="SAM" id="MobiDB-lite"/>
    </source>
</evidence>
<comment type="caution">
    <text evidence="2">The sequence shown here is derived from an EMBL/GenBank/DDBJ whole genome shotgun (WGS) entry which is preliminary data.</text>
</comment>
<dbReference type="PANTHER" id="PTHR34570">
    <property type="entry name" value="OS03G0593100 PROTEIN"/>
    <property type="match status" value="1"/>
</dbReference>
<reference evidence="2 3" key="1">
    <citation type="journal article" date="2023" name="Plants (Basel)">
        <title>Bridging the Gap: Combining Genomics and Transcriptomics Approaches to Understand Stylosanthes scabra, an Orphan Legume from the Brazilian Caatinga.</title>
        <authorList>
            <person name="Ferreira-Neto J.R.C."/>
            <person name="da Silva M.D."/>
            <person name="Binneck E."/>
            <person name="de Melo N.F."/>
            <person name="da Silva R.H."/>
            <person name="de Melo A.L.T.M."/>
            <person name="Pandolfi V."/>
            <person name="Bustamante F.O."/>
            <person name="Brasileiro-Vidal A.C."/>
            <person name="Benko-Iseppon A.M."/>
        </authorList>
    </citation>
    <scope>NUCLEOTIDE SEQUENCE [LARGE SCALE GENOMIC DNA]</scope>
    <source>
        <tissue evidence="2">Leaves</tissue>
    </source>
</reference>
<evidence type="ECO:0000313" key="2">
    <source>
        <dbReference type="EMBL" id="MED6114433.1"/>
    </source>
</evidence>
<feature type="compositionally biased region" description="Low complexity" evidence="1">
    <location>
        <begin position="111"/>
        <end position="149"/>
    </location>
</feature>
<feature type="compositionally biased region" description="Low complexity" evidence="1">
    <location>
        <begin position="53"/>
        <end position="69"/>
    </location>
</feature>